<evidence type="ECO:0000313" key="2">
    <source>
        <dbReference type="Proteomes" id="UP000356253"/>
    </source>
</evidence>
<proteinExistence type="predicted"/>
<protein>
    <submittedName>
        <fullName evidence="1">Uncharacterized protein</fullName>
    </submittedName>
</protein>
<organism evidence="1 2">
    <name type="scientific">Mesonia oceanica</name>
    <dbReference type="NCBI Taxonomy" id="2687242"/>
    <lineage>
        <taxon>Bacteria</taxon>
        <taxon>Pseudomonadati</taxon>
        <taxon>Bacteroidota</taxon>
        <taxon>Flavobacteriia</taxon>
        <taxon>Flavobacteriales</taxon>
        <taxon>Flavobacteriaceae</taxon>
        <taxon>Mesonia</taxon>
    </lineage>
</organism>
<evidence type="ECO:0000313" key="1">
    <source>
        <dbReference type="EMBL" id="VVU99890.1"/>
    </source>
</evidence>
<name>A0AC61Y5W2_9FLAO</name>
<gene>
    <name evidence="1" type="ORF">FVB9532_01151</name>
</gene>
<dbReference type="EMBL" id="CABVMM010000004">
    <property type="protein sequence ID" value="VVU99890.1"/>
    <property type="molecule type" value="Genomic_DNA"/>
</dbReference>
<keyword evidence="2" id="KW-1185">Reference proteome</keyword>
<comment type="caution">
    <text evidence="1">The sequence shown here is derived from an EMBL/GenBank/DDBJ whole genome shotgun (WGS) entry which is preliminary data.</text>
</comment>
<reference evidence="1" key="1">
    <citation type="submission" date="2019-09" db="EMBL/GenBank/DDBJ databases">
        <authorList>
            <person name="Rodrigo-Torres L."/>
            <person name="Arahal R. D."/>
            <person name="Lucena T."/>
        </authorList>
    </citation>
    <scope>NUCLEOTIDE SEQUENCE</scope>
    <source>
        <strain evidence="1">ISS653</strain>
    </source>
</reference>
<dbReference type="Proteomes" id="UP000356253">
    <property type="component" value="Unassembled WGS sequence"/>
</dbReference>
<accession>A0AC61Y5W2</accession>
<sequence length="361" mass="41541">MNKPQLPLNTAKYLIIQQKMIGDVLTSSILCEAIKQKNPSAKVHFLVNQHTIPVIENNPFIDKVVVMTKEIEKSPVKLFQFLQQIKKEDYQVVIDVYSKPISVLIGKFSKAPLKIGYKKWYSQLTYDELYVYKPKPETKAGLAIENRMHLLQSLDTSYAKELKPKIYLTEEEISSAKKILQQENLVNKSLLMLGVLGSSEEKSYPLLYLAKVLDTIVETTEAELLVNYIPKQLETVEKLVKLCEPKTQQRIHLSIYGKSLREFMALTFLCKAFIGNEGGAVNMAKALEVPTFSIFAPFTKRAAWALYEDHKNVSVHLEDYEPETYVKLSLKEIRKEATTYYKALKPEYFKEKLINYLKEVL</sequence>